<dbReference type="GO" id="GO:0046872">
    <property type="term" value="F:metal ion binding"/>
    <property type="evidence" value="ECO:0007669"/>
    <property type="project" value="UniProtKB-KW"/>
</dbReference>
<accession>A0A498K0Z6</accession>
<evidence type="ECO:0000259" key="6">
    <source>
        <dbReference type="PROSITE" id="PS50846"/>
    </source>
</evidence>
<sequence length="352" mass="38688">MGQHASQQLINEAGCSAMDFKQEESKTVTMDSTSQGIEGSSVKIKVLFFARARGLTGLSDMPLEVSSGSTALDCLDKLIAMFPSLTEIRGCMVLALNEAYTADSAVVKDKDELAIIPPISERNSNSGKEIVLKVLMHCEGCQSKVSKCLRGFEGVEEVVVDYPNHKVTVKGKKADPLRVLERVQNKFSRNAELISPIPKPKNKQKKEPEKKEAAPPQVKVVVLKTLMHCEDCAIDVKKYLEKIKGVGSVEANMESSRVRVRGIVEAAKLVEYIKKELGKHAEIVKQEQGEEKGQGKDKADNKGQGKDKASNNKQRPEGGGECVFQYPPQYSTQHIYPCQTFSDENPLACSTM</sequence>
<name>A0A498K0Z6_MALDO</name>
<dbReference type="SUPFAM" id="SSF54285">
    <property type="entry name" value="MoaD/ThiS"/>
    <property type="match status" value="1"/>
</dbReference>
<dbReference type="InterPro" id="IPR003749">
    <property type="entry name" value="ThiS/MoaD-like"/>
</dbReference>
<dbReference type="Proteomes" id="UP000290289">
    <property type="component" value="Chromosome 5"/>
</dbReference>
<dbReference type="InterPro" id="IPR036163">
    <property type="entry name" value="HMA_dom_sf"/>
</dbReference>
<comment type="caution">
    <text evidence="7">The sequence shown here is derived from an EMBL/GenBank/DDBJ whole genome shotgun (WGS) entry which is preliminary data.</text>
</comment>
<dbReference type="PANTHER" id="PTHR46195:SF17">
    <property type="entry name" value="HEAVY METAL-ASSOCIATED ISOPRENYLATED PLANT PROTEIN 8"/>
    <property type="match status" value="1"/>
</dbReference>
<feature type="domain" description="HMA" evidence="6">
    <location>
        <begin position="218"/>
        <end position="282"/>
    </location>
</feature>
<dbReference type="EMBL" id="RDQH01000331">
    <property type="protein sequence ID" value="RXH99973.1"/>
    <property type="molecule type" value="Genomic_DNA"/>
</dbReference>
<evidence type="ECO:0000313" key="8">
    <source>
        <dbReference type="Proteomes" id="UP000290289"/>
    </source>
</evidence>
<reference evidence="7 8" key="1">
    <citation type="submission" date="2018-10" db="EMBL/GenBank/DDBJ databases">
        <title>A high-quality apple genome assembly.</title>
        <authorList>
            <person name="Hu J."/>
        </authorList>
    </citation>
    <scope>NUCLEOTIDE SEQUENCE [LARGE SCALE GENOMIC DNA]</scope>
    <source>
        <strain evidence="8">cv. HFTH1</strain>
        <tissue evidence="7">Young leaf</tissue>
    </source>
</reference>
<evidence type="ECO:0000313" key="7">
    <source>
        <dbReference type="EMBL" id="RXH99973.1"/>
    </source>
</evidence>
<dbReference type="InterPro" id="IPR006121">
    <property type="entry name" value="HMA_dom"/>
</dbReference>
<keyword evidence="2" id="KW-0479">Metal-binding</keyword>
<keyword evidence="3" id="KW-0636">Prenylation</keyword>
<dbReference type="SUPFAM" id="SSF55008">
    <property type="entry name" value="HMA, heavy metal-associated domain"/>
    <property type="match status" value="2"/>
</dbReference>
<dbReference type="AlphaFoldDB" id="A0A498K0Z6"/>
<dbReference type="PROSITE" id="PS50846">
    <property type="entry name" value="HMA_2"/>
    <property type="match status" value="2"/>
</dbReference>
<keyword evidence="3" id="KW-0449">Lipoprotein</keyword>
<dbReference type="Pfam" id="PF02597">
    <property type="entry name" value="ThiS"/>
    <property type="match status" value="1"/>
</dbReference>
<feature type="region of interest" description="Disordered" evidence="5">
    <location>
        <begin position="284"/>
        <end position="325"/>
    </location>
</feature>
<evidence type="ECO:0000256" key="2">
    <source>
        <dbReference type="ARBA" id="ARBA00022723"/>
    </source>
</evidence>
<evidence type="ECO:0000256" key="3">
    <source>
        <dbReference type="ARBA" id="ARBA00023289"/>
    </source>
</evidence>
<dbReference type="PANTHER" id="PTHR46195">
    <property type="entry name" value="HEAVY METAL-ASSOCIATED ISOPRENYLATED PLANT PROTEIN 7"/>
    <property type="match status" value="1"/>
</dbReference>
<feature type="region of interest" description="Disordered" evidence="5">
    <location>
        <begin position="191"/>
        <end position="215"/>
    </location>
</feature>
<keyword evidence="8" id="KW-1185">Reference proteome</keyword>
<comment type="similarity">
    <text evidence="4">Belongs to the HIPP family.</text>
</comment>
<dbReference type="CDD" id="cd00754">
    <property type="entry name" value="Ubl_MoaD"/>
    <property type="match status" value="1"/>
</dbReference>
<proteinExistence type="inferred from homology"/>
<dbReference type="CDD" id="cd00371">
    <property type="entry name" value="HMA"/>
    <property type="match status" value="2"/>
</dbReference>
<dbReference type="Pfam" id="PF00403">
    <property type="entry name" value="HMA"/>
    <property type="match status" value="2"/>
</dbReference>
<dbReference type="Gene3D" id="3.10.20.30">
    <property type="match status" value="1"/>
</dbReference>
<dbReference type="Gene3D" id="3.30.70.100">
    <property type="match status" value="2"/>
</dbReference>
<feature type="domain" description="HMA" evidence="6">
    <location>
        <begin position="127"/>
        <end position="191"/>
    </location>
</feature>
<feature type="compositionally biased region" description="Basic and acidic residues" evidence="5">
    <location>
        <begin position="284"/>
        <end position="318"/>
    </location>
</feature>
<evidence type="ECO:0000256" key="5">
    <source>
        <dbReference type="SAM" id="MobiDB-lite"/>
    </source>
</evidence>
<evidence type="ECO:0000256" key="4">
    <source>
        <dbReference type="ARBA" id="ARBA00024045"/>
    </source>
</evidence>
<dbReference type="InterPro" id="IPR012675">
    <property type="entry name" value="Beta-grasp_dom_sf"/>
</dbReference>
<dbReference type="InterPro" id="IPR016155">
    <property type="entry name" value="Mopterin_synth/thiamin_S_b"/>
</dbReference>
<keyword evidence="1" id="KW-0488">Methylation</keyword>
<organism evidence="7 8">
    <name type="scientific">Malus domestica</name>
    <name type="common">Apple</name>
    <name type="synonym">Pyrus malus</name>
    <dbReference type="NCBI Taxonomy" id="3750"/>
    <lineage>
        <taxon>Eukaryota</taxon>
        <taxon>Viridiplantae</taxon>
        <taxon>Streptophyta</taxon>
        <taxon>Embryophyta</taxon>
        <taxon>Tracheophyta</taxon>
        <taxon>Spermatophyta</taxon>
        <taxon>Magnoliopsida</taxon>
        <taxon>eudicotyledons</taxon>
        <taxon>Gunneridae</taxon>
        <taxon>Pentapetalae</taxon>
        <taxon>rosids</taxon>
        <taxon>fabids</taxon>
        <taxon>Rosales</taxon>
        <taxon>Rosaceae</taxon>
        <taxon>Amygdaloideae</taxon>
        <taxon>Maleae</taxon>
        <taxon>Malus</taxon>
    </lineage>
</organism>
<gene>
    <name evidence="7" type="ORF">DVH24_030464</name>
</gene>
<protein>
    <recommendedName>
        <fullName evidence="6">HMA domain-containing protein</fullName>
    </recommendedName>
</protein>
<evidence type="ECO:0000256" key="1">
    <source>
        <dbReference type="ARBA" id="ARBA00022481"/>
    </source>
</evidence>
<dbReference type="InterPro" id="IPR044577">
    <property type="entry name" value="HIPP4/7/8/17/18/19"/>
</dbReference>